<dbReference type="RefSeq" id="WP_028479939.1">
    <property type="nucleotide sequence ID" value="NZ_LVVZ01000005.1"/>
</dbReference>
<organism evidence="1 2">
    <name type="scientific">Pseudovibrio exalbescens</name>
    <dbReference type="NCBI Taxonomy" id="197461"/>
    <lineage>
        <taxon>Bacteria</taxon>
        <taxon>Pseudomonadati</taxon>
        <taxon>Pseudomonadota</taxon>
        <taxon>Alphaproteobacteria</taxon>
        <taxon>Hyphomicrobiales</taxon>
        <taxon>Stappiaceae</taxon>
        <taxon>Pseudovibrio</taxon>
    </lineage>
</organism>
<sequence>MSKIAVVGAGVWAYRREIAHITGCEPVYVKHTAMPPAGVKAVAGWGYKPVLKDPRAYAQRHGLQYLAFEDGFLRSVYPGPTSPALSLFFDDTGMYYDRYRTSRLDRLIEQRKGLDNRSVASQIIAQLKTLRLSKYNAFDPDHVPSSLAGISPGTAILVVDQTQGDVSISGAGADPDTFHAMMSGVLSEAGERPILVKVHPEVVSGRKSGCVPHSVLSDARVRVLSEPVCPWFLLDLAEEVHCVSSQLGLEALMAGCAVHCWGRPFFSQRGLTMDRGASDAPQPALAALDDLIAAVYLDYAFYFDAWTRQPISFFRACEQLAYLRQKLPQQAPSWQNMLPRELHFLMHRLFVLPERPVVSRV</sequence>
<keyword evidence="2" id="KW-1185">Reference proteome</keyword>
<dbReference type="AlphaFoldDB" id="A0A1U7JLJ4"/>
<dbReference type="CDD" id="cd16440">
    <property type="entry name" value="beta_Kdo_transferase_KpsC_1"/>
    <property type="match status" value="1"/>
</dbReference>
<reference evidence="1 2" key="1">
    <citation type="submission" date="2016-03" db="EMBL/GenBank/DDBJ databases">
        <title>Genome sequence of Nesiotobacter sp. nov., a moderately halophilic alphaproteobacterium isolated from the Yellow Sea, China.</title>
        <authorList>
            <person name="Zhang G."/>
            <person name="Zhang R."/>
        </authorList>
    </citation>
    <scope>NUCLEOTIDE SEQUENCE [LARGE SCALE GENOMIC DNA]</scope>
    <source>
        <strain evidence="1 2">WB1-6</strain>
    </source>
</reference>
<evidence type="ECO:0000313" key="2">
    <source>
        <dbReference type="Proteomes" id="UP000185783"/>
    </source>
</evidence>
<accession>A0A1U7JLJ4</accession>
<dbReference type="EMBL" id="LVVZ01000005">
    <property type="protein sequence ID" value="OKL45562.1"/>
    <property type="molecule type" value="Genomic_DNA"/>
</dbReference>
<dbReference type="STRING" id="197461.A3843_04435"/>
<comment type="caution">
    <text evidence="1">The sequence shown here is derived from an EMBL/GenBank/DDBJ whole genome shotgun (WGS) entry which is preliminary data.</text>
</comment>
<gene>
    <name evidence="1" type="ORF">A3843_04435</name>
</gene>
<evidence type="ECO:0008006" key="3">
    <source>
        <dbReference type="Google" id="ProtNLM"/>
    </source>
</evidence>
<name>A0A1U7JLJ4_9HYPH</name>
<dbReference type="GO" id="GO:0000271">
    <property type="term" value="P:polysaccharide biosynthetic process"/>
    <property type="evidence" value="ECO:0007669"/>
    <property type="project" value="InterPro"/>
</dbReference>
<dbReference type="InterPro" id="IPR007833">
    <property type="entry name" value="Capsule_polysaccharide_synth"/>
</dbReference>
<evidence type="ECO:0000313" key="1">
    <source>
        <dbReference type="EMBL" id="OKL45562.1"/>
    </source>
</evidence>
<protein>
    <recommendedName>
        <fullName evidence="3">Capsule polysaccharide biosynthesis protein</fullName>
    </recommendedName>
</protein>
<proteinExistence type="predicted"/>
<dbReference type="Pfam" id="PF05159">
    <property type="entry name" value="Capsule_synth"/>
    <property type="match status" value="2"/>
</dbReference>
<dbReference type="Proteomes" id="UP000185783">
    <property type="component" value="Unassembled WGS sequence"/>
</dbReference>
<dbReference type="GO" id="GO:0015774">
    <property type="term" value="P:polysaccharide transport"/>
    <property type="evidence" value="ECO:0007669"/>
    <property type="project" value="InterPro"/>
</dbReference>